<accession>A0A8E4GDN5</accession>
<protein>
    <submittedName>
        <fullName evidence="3">Uncharacterized protein</fullName>
    </submittedName>
</protein>
<dbReference type="KEGG" id="xeu:XSP_000579"/>
<organism evidence="3 4">
    <name type="scientific">Xanthomonas euroxanthea</name>
    <dbReference type="NCBI Taxonomy" id="2259622"/>
    <lineage>
        <taxon>Bacteria</taxon>
        <taxon>Pseudomonadati</taxon>
        <taxon>Pseudomonadota</taxon>
        <taxon>Gammaproteobacteria</taxon>
        <taxon>Lysobacterales</taxon>
        <taxon>Lysobacteraceae</taxon>
        <taxon>Xanthomonas</taxon>
    </lineage>
</organism>
<dbReference type="EMBL" id="LR861803">
    <property type="protein sequence ID" value="CAD1787374.1"/>
    <property type="molecule type" value="Genomic_DNA"/>
</dbReference>
<reference evidence="3 4" key="1">
    <citation type="submission" date="2020-07" db="EMBL/GenBank/DDBJ databases">
        <authorList>
            <person name="Teixeira M."/>
        </authorList>
    </citation>
    <scope>NUCLEOTIDE SEQUENCE [LARGE SCALE GENOMIC DNA]</scope>
    <source>
        <strain evidence="3">1</strain>
        <strain evidence="2">Xanthomonas sp. CPBF 367</strain>
    </source>
</reference>
<dbReference type="GeneID" id="79387924"/>
<name>A0A8E4GDN5_9XANT</name>
<evidence type="ECO:0000313" key="3">
    <source>
        <dbReference type="EMBL" id="CAD1787374.1"/>
    </source>
</evidence>
<proteinExistence type="predicted"/>
<evidence type="ECO:0000256" key="1">
    <source>
        <dbReference type="SAM" id="MobiDB-lite"/>
    </source>
</evidence>
<evidence type="ECO:0000313" key="2">
    <source>
        <dbReference type="EMBL" id="CAD0313616.1"/>
    </source>
</evidence>
<feature type="compositionally biased region" description="Polar residues" evidence="1">
    <location>
        <begin position="24"/>
        <end position="34"/>
    </location>
</feature>
<dbReference type="Proteomes" id="UP000515493">
    <property type="component" value="Chromosome"/>
</dbReference>
<dbReference type="RefSeq" id="WP_180707847.1">
    <property type="nucleotide sequence ID" value="NZ_LR861803.1"/>
</dbReference>
<dbReference type="AlphaFoldDB" id="A0A8E4GDN5"/>
<gene>
    <name evidence="3" type="ORF">XSP_000579</name>
</gene>
<evidence type="ECO:0000313" key="4">
    <source>
        <dbReference type="Proteomes" id="UP000515493"/>
    </source>
</evidence>
<sequence length="52" mass="5554">MQKAWQAVVTALHDVLQDARESMRGSSANWQEAQQGIGADGEGTLPKDKAAT</sequence>
<dbReference type="EMBL" id="LR824641">
    <property type="protein sequence ID" value="CAD0313616.1"/>
    <property type="molecule type" value="Genomic_DNA"/>
</dbReference>
<feature type="region of interest" description="Disordered" evidence="1">
    <location>
        <begin position="20"/>
        <end position="52"/>
    </location>
</feature>